<dbReference type="AlphaFoldDB" id="K0C7M9"/>
<reference evidence="2 3" key="1">
    <citation type="journal article" date="2012" name="J. Bacteriol.">
        <title>Complete genome sequence of Alcanivorax dieselolei type strain B5.</title>
        <authorList>
            <person name="Lai Q."/>
            <person name="Li W."/>
            <person name="Shao Z."/>
        </authorList>
    </citation>
    <scope>NUCLEOTIDE SEQUENCE [LARGE SCALE GENOMIC DNA]</scope>
    <source>
        <strain evidence="3">DSM 16502 / CGMCC 1.3690 / B-5</strain>
    </source>
</reference>
<gene>
    <name evidence="2" type="ordered locus">B5T_00223</name>
</gene>
<keyword evidence="3" id="KW-1185">Reference proteome</keyword>
<dbReference type="STRING" id="930169.B5T_00223"/>
<dbReference type="KEGG" id="adi:B5T_00223"/>
<proteinExistence type="predicted"/>
<dbReference type="PATRIC" id="fig|930169.3.peg.219"/>
<organism evidence="2 3">
    <name type="scientific">Alcanivorax dieselolei (strain DSM 16502 / CGMCC 1.3690 / MCCC 1A00001 / B-5)</name>
    <name type="common">Alloalcanivorax dieselolei</name>
    <dbReference type="NCBI Taxonomy" id="930169"/>
    <lineage>
        <taxon>Bacteria</taxon>
        <taxon>Pseudomonadati</taxon>
        <taxon>Pseudomonadota</taxon>
        <taxon>Gammaproteobacteria</taxon>
        <taxon>Oceanospirillales</taxon>
        <taxon>Alcanivoracaceae</taxon>
        <taxon>Alloalcanivorax</taxon>
    </lineage>
</organism>
<dbReference type="HOGENOM" id="CLU_2299743_0_0_6"/>
<dbReference type="EMBL" id="CP003466">
    <property type="protein sequence ID" value="AFT68510.1"/>
    <property type="molecule type" value="Genomic_DNA"/>
</dbReference>
<sequence>MGLYQAHGVLGDRFGHFGSSSKGEAKSIDPPQGMQCGHPGIVVHGLVLGQFSSAGPRSHCRSLPCKRIGATRPEKNSLAGQAPTVGLLAGRRRQNAILPP</sequence>
<evidence type="ECO:0000313" key="2">
    <source>
        <dbReference type="EMBL" id="AFT68510.1"/>
    </source>
</evidence>
<evidence type="ECO:0000256" key="1">
    <source>
        <dbReference type="SAM" id="MobiDB-lite"/>
    </source>
</evidence>
<name>K0C7M9_ALCDB</name>
<protein>
    <submittedName>
        <fullName evidence="2">Uncharacterized protein</fullName>
    </submittedName>
</protein>
<accession>K0C7M9</accession>
<dbReference type="Proteomes" id="UP000006286">
    <property type="component" value="Chromosome"/>
</dbReference>
<evidence type="ECO:0000313" key="3">
    <source>
        <dbReference type="Proteomes" id="UP000006286"/>
    </source>
</evidence>
<feature type="region of interest" description="Disordered" evidence="1">
    <location>
        <begin position="1"/>
        <end position="34"/>
    </location>
</feature>